<keyword evidence="2" id="KW-0472">Membrane</keyword>
<keyword evidence="2" id="KW-1133">Transmembrane helix</keyword>
<organism evidence="4 5">
    <name type="scientific">Stutzerimonas zhaodongensis</name>
    <dbReference type="NCBI Taxonomy" id="1176257"/>
    <lineage>
        <taxon>Bacteria</taxon>
        <taxon>Pseudomonadati</taxon>
        <taxon>Pseudomonadota</taxon>
        <taxon>Gammaproteobacteria</taxon>
        <taxon>Pseudomonadales</taxon>
        <taxon>Pseudomonadaceae</taxon>
        <taxon>Stutzerimonas</taxon>
    </lineage>
</organism>
<proteinExistence type="predicted"/>
<keyword evidence="6" id="KW-1185">Reference proteome</keyword>
<gene>
    <name evidence="4" type="ORF">DQ403_14625</name>
    <name evidence="3" type="ORF">KQ248_00240</name>
</gene>
<reference evidence="4 5" key="1">
    <citation type="submission" date="2018-06" db="EMBL/GenBank/DDBJ databases">
        <title>Whole genome sequencing of four bacterial strains from South Shetland trench revealing bio-synthetic gene clusters.</title>
        <authorList>
            <person name="Abdel-Mageed W.M."/>
            <person name="Lehri B."/>
            <person name="Jarmusch S.A."/>
            <person name="Miranda K."/>
            <person name="Goodfellow M."/>
            <person name="Jaspars M."/>
            <person name="Karlyshev A.V."/>
        </authorList>
    </citation>
    <scope>NUCLEOTIDE SEQUENCE [LARGE SCALE GENOMIC DNA]</scope>
    <source>
        <strain evidence="4 5">SST2</strain>
    </source>
</reference>
<dbReference type="Proteomes" id="UP000252554">
    <property type="component" value="Unassembled WGS sequence"/>
</dbReference>
<feature type="region of interest" description="Disordered" evidence="1">
    <location>
        <begin position="186"/>
        <end position="207"/>
    </location>
</feature>
<evidence type="ECO:0000313" key="6">
    <source>
        <dbReference type="Proteomes" id="UP000683436"/>
    </source>
</evidence>
<dbReference type="Proteomes" id="UP000683436">
    <property type="component" value="Chromosome"/>
</dbReference>
<accession>A0A365PTM2</accession>
<feature type="compositionally biased region" description="Polar residues" evidence="1">
    <location>
        <begin position="186"/>
        <end position="199"/>
    </location>
</feature>
<evidence type="ECO:0000313" key="3">
    <source>
        <dbReference type="EMBL" id="QWV17189.1"/>
    </source>
</evidence>
<dbReference type="EMBL" id="CP076683">
    <property type="protein sequence ID" value="QWV17189.1"/>
    <property type="molecule type" value="Genomic_DNA"/>
</dbReference>
<dbReference type="InterPro" id="IPR012902">
    <property type="entry name" value="N_methyl_site"/>
</dbReference>
<evidence type="ECO:0000256" key="1">
    <source>
        <dbReference type="SAM" id="MobiDB-lite"/>
    </source>
</evidence>
<dbReference type="AlphaFoldDB" id="A0A365PTM2"/>
<dbReference type="Pfam" id="PF16074">
    <property type="entry name" value="PilW"/>
    <property type="match status" value="1"/>
</dbReference>
<evidence type="ECO:0000313" key="5">
    <source>
        <dbReference type="Proteomes" id="UP000252554"/>
    </source>
</evidence>
<dbReference type="RefSeq" id="WP_128120968.1">
    <property type="nucleotide sequence ID" value="NZ_CP076683.1"/>
</dbReference>
<feature type="transmembrane region" description="Helical" evidence="2">
    <location>
        <begin position="12"/>
        <end position="36"/>
    </location>
</feature>
<evidence type="ECO:0000256" key="2">
    <source>
        <dbReference type="SAM" id="Phobius"/>
    </source>
</evidence>
<reference evidence="3 6" key="2">
    <citation type="submission" date="2021-06" db="EMBL/GenBank/DDBJ databases">
        <title>Microbial metabolic specificity influences pelagic lipid remineralization.</title>
        <authorList>
            <person name="Behrendt L."/>
            <person name="Hunter J.E."/>
            <person name="Alcolombri U."/>
            <person name="Smriga S."/>
            <person name="Mincer T."/>
            <person name="Lowenstein D.P."/>
            <person name="Peaudecerf F.J."/>
            <person name="Fernandez V.I."/>
            <person name="Fredricks H."/>
            <person name="Almblad H."/>
            <person name="Harrison J.J."/>
            <person name="Stocker R."/>
            <person name="Van Mooy B.A.S."/>
        </authorList>
    </citation>
    <scope>NUCLEOTIDE SEQUENCE [LARGE SCALE GENOMIC DNA]</scope>
    <source>
        <strain evidence="3 6">A252</strain>
    </source>
</reference>
<protein>
    <submittedName>
        <fullName evidence="3">PilW family protein</fullName>
    </submittedName>
    <submittedName>
        <fullName evidence="4">Pilus assembly protein PilW</fullName>
    </submittedName>
</protein>
<keyword evidence="2" id="KW-0812">Transmembrane</keyword>
<dbReference type="EMBL" id="QNTV01000011">
    <property type="protein sequence ID" value="RBA56405.1"/>
    <property type="molecule type" value="Genomic_DNA"/>
</dbReference>
<dbReference type="GO" id="GO:0043683">
    <property type="term" value="P:type IV pilus assembly"/>
    <property type="evidence" value="ECO:0007669"/>
    <property type="project" value="InterPro"/>
</dbReference>
<dbReference type="InterPro" id="IPR032092">
    <property type="entry name" value="PilW"/>
</dbReference>
<dbReference type="NCBIfam" id="TIGR02532">
    <property type="entry name" value="IV_pilin_GFxxxE"/>
    <property type="match status" value="1"/>
</dbReference>
<name>A0A365PTM2_9GAMM</name>
<dbReference type="Pfam" id="PF07963">
    <property type="entry name" value="N_methyl"/>
    <property type="match status" value="1"/>
</dbReference>
<evidence type="ECO:0000313" key="4">
    <source>
        <dbReference type="EMBL" id="RBA56405.1"/>
    </source>
</evidence>
<sequence>MTHISLRQQHGLSLVELMVAMALSLLLMLGVMQIFLSSKQTYSTNIALSRVQESGRFALDFLARDIRNAGYKGECLGTPNNLLNEASSAYSSELFDLNVAIMGWDENVSPAPAAKITGIANRTPGTDMILVKHAAQASGATATGATPANSNTISVNTASSIPNDSIVIVADALGCDVFQTANNKNANSLTRQNQGTPGNKNPGHHEFSHAYGNSMEILTLQSALYYIGTGANNRPSLRRVTFNSGTPVNMELVEGIENIQIIYGLINAKRQVTEYKKAKDMSLAEWGDVGSVRLQILAAGADQNVVSATQKLMFDGASIDISDRRLGQVFTSTLGLRNRLQ</sequence>
<dbReference type="PROSITE" id="PS00409">
    <property type="entry name" value="PROKAR_NTER_METHYL"/>
    <property type="match status" value="1"/>
</dbReference>